<dbReference type="NCBIfam" id="TIGR00756">
    <property type="entry name" value="PPR"/>
    <property type="match status" value="2"/>
</dbReference>
<dbReference type="Proteomes" id="UP000479710">
    <property type="component" value="Unassembled WGS sequence"/>
</dbReference>
<evidence type="ECO:0000256" key="2">
    <source>
        <dbReference type="ARBA" id="ARBA00022946"/>
    </source>
</evidence>
<proteinExistence type="predicted"/>
<comment type="caution">
    <text evidence="4">The sequence shown here is derived from an EMBL/GenBank/DDBJ whole genome shotgun (WGS) entry which is preliminary data.</text>
</comment>
<gene>
    <name evidence="4" type="ORF">E2562_012854</name>
</gene>
<dbReference type="InterPro" id="IPR011990">
    <property type="entry name" value="TPR-like_helical_dom_sf"/>
</dbReference>
<reference evidence="4 5" key="1">
    <citation type="submission" date="2019-11" db="EMBL/GenBank/DDBJ databases">
        <title>Whole genome sequence of Oryza granulata.</title>
        <authorList>
            <person name="Li W."/>
        </authorList>
    </citation>
    <scope>NUCLEOTIDE SEQUENCE [LARGE SCALE GENOMIC DNA]</scope>
    <source>
        <strain evidence="5">cv. Menghai</strain>
        <tissue evidence="4">Leaf</tissue>
    </source>
</reference>
<dbReference type="GO" id="GO:0009451">
    <property type="term" value="P:RNA modification"/>
    <property type="evidence" value="ECO:0007669"/>
    <property type="project" value="InterPro"/>
</dbReference>
<evidence type="ECO:0000256" key="3">
    <source>
        <dbReference type="PROSITE-ProRule" id="PRU00708"/>
    </source>
</evidence>
<organism evidence="4 5">
    <name type="scientific">Oryza meyeriana var. granulata</name>
    <dbReference type="NCBI Taxonomy" id="110450"/>
    <lineage>
        <taxon>Eukaryota</taxon>
        <taxon>Viridiplantae</taxon>
        <taxon>Streptophyta</taxon>
        <taxon>Embryophyta</taxon>
        <taxon>Tracheophyta</taxon>
        <taxon>Spermatophyta</taxon>
        <taxon>Magnoliopsida</taxon>
        <taxon>Liliopsida</taxon>
        <taxon>Poales</taxon>
        <taxon>Poaceae</taxon>
        <taxon>BOP clade</taxon>
        <taxon>Oryzoideae</taxon>
        <taxon>Oryzeae</taxon>
        <taxon>Oryzinae</taxon>
        <taxon>Oryza</taxon>
        <taxon>Oryza meyeriana</taxon>
    </lineage>
</organism>
<feature type="repeat" description="PPR" evidence="3">
    <location>
        <begin position="113"/>
        <end position="147"/>
    </location>
</feature>
<dbReference type="AlphaFoldDB" id="A0A6G1CQX9"/>
<evidence type="ECO:0000313" key="5">
    <source>
        <dbReference type="Proteomes" id="UP000479710"/>
    </source>
</evidence>
<sequence length="310" mass="33763">MQNPNGTILKLYHAGRLAAALRAFESLPSSPAAPAPLTAATYAALVAACSRLRSLPQGRRVHRHLVVSSSSSSSPDAHLARNTVLNNHLITMYGRCAAPDLARQVFDEMPAKNPVSWAAVIAAHVQNGRAGDALGLFSSMLRSGTAADQFALGSAVRACTELGDVGAGRQGSHSKVLKWRHYSLEYGEQIHSLSIKYQLDRDLYAGCSLSDIIMEPEYGIVPMREHCSCVIDLLARAGRLTEAEKFIDQMPFDPDIIMWKTLLAASRTHNDMDMGKRAAEDVNSPNMRKYVLQGGLDKSYMVGLLKELLM</sequence>
<dbReference type="PANTHER" id="PTHR47926:SF533">
    <property type="entry name" value="DYW DOMAIN-CONTAINING PROTEIN"/>
    <property type="match status" value="1"/>
</dbReference>
<dbReference type="GO" id="GO:0003723">
    <property type="term" value="F:RNA binding"/>
    <property type="evidence" value="ECO:0007669"/>
    <property type="project" value="InterPro"/>
</dbReference>
<keyword evidence="1" id="KW-0677">Repeat</keyword>
<dbReference type="PANTHER" id="PTHR47926">
    <property type="entry name" value="PENTATRICOPEPTIDE REPEAT-CONTAINING PROTEIN"/>
    <property type="match status" value="1"/>
</dbReference>
<dbReference type="OrthoDB" id="185373at2759"/>
<dbReference type="Gene3D" id="1.25.40.10">
    <property type="entry name" value="Tetratricopeptide repeat domain"/>
    <property type="match status" value="2"/>
</dbReference>
<keyword evidence="5" id="KW-1185">Reference proteome</keyword>
<keyword evidence="2" id="KW-0809">Transit peptide</keyword>
<dbReference type="InterPro" id="IPR046960">
    <property type="entry name" value="PPR_At4g14850-like_plant"/>
</dbReference>
<evidence type="ECO:0000256" key="1">
    <source>
        <dbReference type="ARBA" id="ARBA00022737"/>
    </source>
</evidence>
<accession>A0A6G1CQX9</accession>
<dbReference type="InterPro" id="IPR002885">
    <property type="entry name" value="PPR_rpt"/>
</dbReference>
<dbReference type="Pfam" id="PF01535">
    <property type="entry name" value="PPR"/>
    <property type="match status" value="3"/>
</dbReference>
<protein>
    <recommendedName>
        <fullName evidence="6">Pentacotripeptide-repeat region of PRORP domain-containing protein</fullName>
    </recommendedName>
</protein>
<dbReference type="PROSITE" id="PS51375">
    <property type="entry name" value="PPR"/>
    <property type="match status" value="1"/>
</dbReference>
<evidence type="ECO:0008006" key="6">
    <source>
        <dbReference type="Google" id="ProtNLM"/>
    </source>
</evidence>
<evidence type="ECO:0000313" key="4">
    <source>
        <dbReference type="EMBL" id="KAF0902073.1"/>
    </source>
</evidence>
<name>A0A6G1CQX9_9ORYZ</name>
<dbReference type="EMBL" id="SPHZ02000008">
    <property type="protein sequence ID" value="KAF0902073.1"/>
    <property type="molecule type" value="Genomic_DNA"/>
</dbReference>